<accession>A0A9D2KZ46</accession>
<keyword evidence="6 7" id="KW-0472">Membrane</keyword>
<gene>
    <name evidence="9" type="ORF">H9717_08880</name>
</gene>
<comment type="subcellular location">
    <subcellularLocation>
        <location evidence="1">Cell membrane</location>
        <topology evidence="1">Multi-pass membrane protein</topology>
    </subcellularLocation>
</comment>
<evidence type="ECO:0000256" key="6">
    <source>
        <dbReference type="ARBA" id="ARBA00023136"/>
    </source>
</evidence>
<dbReference type="Gene3D" id="1.20.144.10">
    <property type="entry name" value="Phosphatidic acid phosphatase type 2/haloperoxidase"/>
    <property type="match status" value="1"/>
</dbReference>
<evidence type="ECO:0000313" key="9">
    <source>
        <dbReference type="EMBL" id="HJA93207.1"/>
    </source>
</evidence>
<evidence type="ECO:0000256" key="2">
    <source>
        <dbReference type="ARBA" id="ARBA00022475"/>
    </source>
</evidence>
<protein>
    <submittedName>
        <fullName evidence="9">Phosphatase PAP2 family protein</fullName>
    </submittedName>
</protein>
<dbReference type="SMART" id="SM00014">
    <property type="entry name" value="acidPPc"/>
    <property type="match status" value="1"/>
</dbReference>
<evidence type="ECO:0000256" key="5">
    <source>
        <dbReference type="ARBA" id="ARBA00022989"/>
    </source>
</evidence>
<feature type="transmembrane region" description="Helical" evidence="7">
    <location>
        <begin position="148"/>
        <end position="166"/>
    </location>
</feature>
<evidence type="ECO:0000256" key="3">
    <source>
        <dbReference type="ARBA" id="ARBA00022692"/>
    </source>
</evidence>
<dbReference type="EMBL" id="DWYY01000094">
    <property type="protein sequence ID" value="HJA93207.1"/>
    <property type="molecule type" value="Genomic_DNA"/>
</dbReference>
<comment type="caution">
    <text evidence="9">The sequence shown here is derived from an EMBL/GenBank/DDBJ whole genome shotgun (WGS) entry which is preliminary data.</text>
</comment>
<evidence type="ECO:0000256" key="7">
    <source>
        <dbReference type="SAM" id="Phobius"/>
    </source>
</evidence>
<feature type="transmembrane region" description="Helical" evidence="7">
    <location>
        <begin position="53"/>
        <end position="72"/>
    </location>
</feature>
<dbReference type="PANTHER" id="PTHR14969:SF62">
    <property type="entry name" value="DECAPRENYLPHOSPHORYL-5-PHOSPHORIBOSE PHOSPHATASE RV3807C-RELATED"/>
    <property type="match status" value="1"/>
</dbReference>
<keyword evidence="2" id="KW-1003">Cell membrane</keyword>
<name>A0A9D2KZ46_9FIRM</name>
<sequence>MAWEFNFLDQIQQHLANDFFDILIPRISSLGDAGLIWIALSVLLLLFPKTRKAGLASGIALLFMFVTGNLILKPLVARLRPFTVNTAVELLIPPPTDFSFPSGHTYASFASSSAIYRNNRKIGIPSLILASLIAFSRLYLYVHYPTDVLFGILLGIFAGWLGNLASEKLFRRFRS</sequence>
<reference evidence="9" key="2">
    <citation type="submission" date="2021-04" db="EMBL/GenBank/DDBJ databases">
        <authorList>
            <person name="Gilroy R."/>
        </authorList>
    </citation>
    <scope>NUCLEOTIDE SEQUENCE</scope>
    <source>
        <strain evidence="9">CHK179-7159</strain>
    </source>
</reference>
<reference evidence="9" key="1">
    <citation type="journal article" date="2021" name="PeerJ">
        <title>Extensive microbial diversity within the chicken gut microbiome revealed by metagenomics and culture.</title>
        <authorList>
            <person name="Gilroy R."/>
            <person name="Ravi A."/>
            <person name="Getino M."/>
            <person name="Pursley I."/>
            <person name="Horton D.L."/>
            <person name="Alikhan N.F."/>
            <person name="Baker D."/>
            <person name="Gharbi K."/>
            <person name="Hall N."/>
            <person name="Watson M."/>
            <person name="Adriaenssens E.M."/>
            <person name="Foster-Nyarko E."/>
            <person name="Jarju S."/>
            <person name="Secka A."/>
            <person name="Antonio M."/>
            <person name="Oren A."/>
            <person name="Chaudhuri R.R."/>
            <person name="La Ragione R."/>
            <person name="Hildebrand F."/>
            <person name="Pallen M.J."/>
        </authorList>
    </citation>
    <scope>NUCLEOTIDE SEQUENCE</scope>
    <source>
        <strain evidence="9">CHK179-7159</strain>
    </source>
</reference>
<dbReference type="Pfam" id="PF01569">
    <property type="entry name" value="PAP2"/>
    <property type="match status" value="1"/>
</dbReference>
<dbReference type="Proteomes" id="UP000886858">
    <property type="component" value="Unassembled WGS sequence"/>
</dbReference>
<keyword evidence="5 7" id="KW-1133">Transmembrane helix</keyword>
<evidence type="ECO:0000313" key="10">
    <source>
        <dbReference type="Proteomes" id="UP000886858"/>
    </source>
</evidence>
<dbReference type="InterPro" id="IPR036938">
    <property type="entry name" value="PAP2/HPO_sf"/>
</dbReference>
<dbReference type="GO" id="GO:0016787">
    <property type="term" value="F:hydrolase activity"/>
    <property type="evidence" value="ECO:0007669"/>
    <property type="project" value="UniProtKB-KW"/>
</dbReference>
<feature type="transmembrane region" description="Helical" evidence="7">
    <location>
        <begin position="122"/>
        <end position="142"/>
    </location>
</feature>
<evidence type="ECO:0000256" key="4">
    <source>
        <dbReference type="ARBA" id="ARBA00022801"/>
    </source>
</evidence>
<organism evidence="9 10">
    <name type="scientific">Candidatus Eisenbergiella merdipullorum</name>
    <dbReference type="NCBI Taxonomy" id="2838553"/>
    <lineage>
        <taxon>Bacteria</taxon>
        <taxon>Bacillati</taxon>
        <taxon>Bacillota</taxon>
        <taxon>Clostridia</taxon>
        <taxon>Lachnospirales</taxon>
        <taxon>Lachnospiraceae</taxon>
        <taxon>Eisenbergiella</taxon>
    </lineage>
</organism>
<dbReference type="AlphaFoldDB" id="A0A9D2KZ46"/>
<feature type="domain" description="Phosphatidic acid phosphatase type 2/haloperoxidase" evidence="8">
    <location>
        <begin position="50"/>
        <end position="163"/>
    </location>
</feature>
<keyword evidence="3 7" id="KW-0812">Transmembrane</keyword>
<keyword evidence="4" id="KW-0378">Hydrolase</keyword>
<evidence type="ECO:0000259" key="8">
    <source>
        <dbReference type="SMART" id="SM00014"/>
    </source>
</evidence>
<dbReference type="InterPro" id="IPR000326">
    <property type="entry name" value="PAP2/HPO"/>
</dbReference>
<evidence type="ECO:0000256" key="1">
    <source>
        <dbReference type="ARBA" id="ARBA00004651"/>
    </source>
</evidence>
<proteinExistence type="predicted"/>
<dbReference type="SUPFAM" id="SSF48317">
    <property type="entry name" value="Acid phosphatase/Vanadium-dependent haloperoxidase"/>
    <property type="match status" value="1"/>
</dbReference>
<feature type="transmembrane region" description="Helical" evidence="7">
    <location>
        <begin position="30"/>
        <end position="47"/>
    </location>
</feature>
<dbReference type="GO" id="GO:0005886">
    <property type="term" value="C:plasma membrane"/>
    <property type="evidence" value="ECO:0007669"/>
    <property type="project" value="UniProtKB-SubCell"/>
</dbReference>
<dbReference type="PANTHER" id="PTHR14969">
    <property type="entry name" value="SPHINGOSINE-1-PHOSPHATE PHOSPHOHYDROLASE"/>
    <property type="match status" value="1"/>
</dbReference>